<keyword evidence="4" id="KW-1185">Reference proteome</keyword>
<dbReference type="VEuPathDB" id="FungiDB:NECHADRAFT_55885"/>
<dbReference type="GO" id="GO:0016491">
    <property type="term" value="F:oxidoreductase activity"/>
    <property type="evidence" value="ECO:0007669"/>
    <property type="project" value="UniProtKB-KW"/>
</dbReference>
<sequence length="311" mass="35337">MSSAAWGSAPTSRIVEQFSTHVQSGFTAFDMADHYGDAEVIFGRFRSLYPHKDAIFTATKYCIFHHVDITREAVQANVSERCQRLQQDKIDLLQFHWQFWDNPGYLDALRYLMEDERVGMIGLCNFNTEHLLRTIESGVHVHTNQVQFSLIDSRPNERMGEVCQLHGIKLLTYGTLCGGFLAEKWLAKPEPDVYSASITPSQRKYYGIICSWGGWELFQRLLRTLDGIAKKHGVNVSNVATRWVLDFPYVGAVIIGARMGVSEHTNDNQATFGWSLDDKDRAAIEQVLEESNRKEVFHTMGDCGGEYRTIG</sequence>
<keyword evidence="1" id="KW-0560">Oxidoreductase</keyword>
<evidence type="ECO:0000256" key="1">
    <source>
        <dbReference type="ARBA" id="ARBA00023002"/>
    </source>
</evidence>
<dbReference type="EMBL" id="GG698975">
    <property type="protein sequence ID" value="EEU33929.1"/>
    <property type="molecule type" value="Genomic_DNA"/>
</dbReference>
<dbReference type="RefSeq" id="XP_003039642.1">
    <property type="nucleotide sequence ID" value="XM_003039596.1"/>
</dbReference>
<dbReference type="HOGENOM" id="CLU_023205_4_0_1"/>
<dbReference type="KEGG" id="nhe:NECHADRAFT_55885"/>
<proteinExistence type="predicted"/>
<dbReference type="Pfam" id="PF00248">
    <property type="entry name" value="Aldo_ket_red"/>
    <property type="match status" value="1"/>
</dbReference>
<organism evidence="3 4">
    <name type="scientific">Fusarium vanettenii (strain ATCC MYA-4622 / CBS 123669 / FGSC 9596 / NRRL 45880 / 77-13-4)</name>
    <name type="common">Fusarium solani subsp. pisi</name>
    <dbReference type="NCBI Taxonomy" id="660122"/>
    <lineage>
        <taxon>Eukaryota</taxon>
        <taxon>Fungi</taxon>
        <taxon>Dikarya</taxon>
        <taxon>Ascomycota</taxon>
        <taxon>Pezizomycotina</taxon>
        <taxon>Sordariomycetes</taxon>
        <taxon>Hypocreomycetidae</taxon>
        <taxon>Hypocreales</taxon>
        <taxon>Nectriaceae</taxon>
        <taxon>Fusarium</taxon>
        <taxon>Fusarium solani species complex</taxon>
        <taxon>Fusarium vanettenii</taxon>
    </lineage>
</organism>
<name>C7ZPX5_FUSV7</name>
<dbReference type="PANTHER" id="PTHR43147:SF2">
    <property type="entry name" value="NADP-DEPENDENT OXIDOREDUCTASE DOMAIN-CONTAINING PROTEIN"/>
    <property type="match status" value="1"/>
</dbReference>
<protein>
    <recommendedName>
        <fullName evidence="2">NADP-dependent oxidoreductase domain-containing protein</fullName>
    </recommendedName>
</protein>
<dbReference type="eggNOG" id="KOG1575">
    <property type="taxonomic scope" value="Eukaryota"/>
</dbReference>
<evidence type="ECO:0000313" key="4">
    <source>
        <dbReference type="Proteomes" id="UP000005206"/>
    </source>
</evidence>
<dbReference type="PANTHER" id="PTHR43147">
    <property type="entry name" value="PROTEIN TAS"/>
    <property type="match status" value="1"/>
</dbReference>
<dbReference type="InterPro" id="IPR036812">
    <property type="entry name" value="NAD(P)_OxRdtase_dom_sf"/>
</dbReference>
<evidence type="ECO:0000313" key="3">
    <source>
        <dbReference type="EMBL" id="EEU33929.1"/>
    </source>
</evidence>
<dbReference type="InterPro" id="IPR023210">
    <property type="entry name" value="NADP_OxRdtase_dom"/>
</dbReference>
<dbReference type="CDD" id="cd19101">
    <property type="entry name" value="AKR_unchar"/>
    <property type="match status" value="1"/>
</dbReference>
<accession>C7ZPX5</accession>
<dbReference type="AlphaFoldDB" id="C7ZPX5"/>
<dbReference type="SUPFAM" id="SSF51430">
    <property type="entry name" value="NAD(P)-linked oxidoreductase"/>
    <property type="match status" value="1"/>
</dbReference>
<dbReference type="InParanoid" id="C7ZPX5"/>
<dbReference type="GeneID" id="9667152"/>
<dbReference type="OMA" id="TWDLADH"/>
<reference evidence="3 4" key="1">
    <citation type="journal article" date="2009" name="PLoS Genet.">
        <title>The genome of Nectria haematococca: contribution of supernumerary chromosomes to gene expansion.</title>
        <authorList>
            <person name="Coleman J.J."/>
            <person name="Rounsley S.D."/>
            <person name="Rodriguez-Carres M."/>
            <person name="Kuo A."/>
            <person name="Wasmann C.C."/>
            <person name="Grimwood J."/>
            <person name="Schmutz J."/>
            <person name="Taga M."/>
            <person name="White G.J."/>
            <person name="Zhou S."/>
            <person name="Schwartz D.C."/>
            <person name="Freitag M."/>
            <person name="Ma L.J."/>
            <person name="Danchin E.G."/>
            <person name="Henrissat B."/>
            <person name="Coutinho P.M."/>
            <person name="Nelson D.R."/>
            <person name="Straney D."/>
            <person name="Napoli C.A."/>
            <person name="Barker B.M."/>
            <person name="Gribskov M."/>
            <person name="Rep M."/>
            <person name="Kroken S."/>
            <person name="Molnar I."/>
            <person name="Rensing C."/>
            <person name="Kennell J.C."/>
            <person name="Zamora J."/>
            <person name="Farman M.L."/>
            <person name="Selker E.U."/>
            <person name="Salamov A."/>
            <person name="Shapiro H."/>
            <person name="Pangilinan J."/>
            <person name="Lindquist E."/>
            <person name="Lamers C."/>
            <person name="Grigoriev I.V."/>
            <person name="Geiser D.M."/>
            <person name="Covert S.F."/>
            <person name="Temporini E."/>
            <person name="Vanetten H.D."/>
        </authorList>
    </citation>
    <scope>NUCLEOTIDE SEQUENCE [LARGE SCALE GENOMIC DNA]</scope>
    <source>
        <strain evidence="4">ATCC MYA-4622 / CBS 123669 / FGSC 9596 / NRRL 45880 / 77-13-4</strain>
    </source>
</reference>
<gene>
    <name evidence="3" type="ORF">NECHADRAFT_55885</name>
</gene>
<evidence type="ECO:0000259" key="2">
    <source>
        <dbReference type="Pfam" id="PF00248"/>
    </source>
</evidence>
<dbReference type="OrthoDB" id="686384at2759"/>
<dbReference type="Proteomes" id="UP000005206">
    <property type="component" value="Unassembled WGS sequence"/>
</dbReference>
<dbReference type="Gene3D" id="3.20.20.100">
    <property type="entry name" value="NADP-dependent oxidoreductase domain"/>
    <property type="match status" value="1"/>
</dbReference>
<feature type="domain" description="NADP-dependent oxidoreductase" evidence="2">
    <location>
        <begin position="16"/>
        <end position="288"/>
    </location>
</feature>